<dbReference type="Gene3D" id="3.90.1640.30">
    <property type="match status" value="1"/>
</dbReference>
<keyword evidence="4" id="KW-0378">Hydrolase</keyword>
<evidence type="ECO:0000313" key="11">
    <source>
        <dbReference type="Proteomes" id="UP001350748"/>
    </source>
</evidence>
<evidence type="ECO:0000256" key="4">
    <source>
        <dbReference type="ARBA" id="ARBA00022801"/>
    </source>
</evidence>
<gene>
    <name evidence="10" type="primary">recJ</name>
    <name evidence="10" type="ORF">V3H18_05960</name>
</gene>
<dbReference type="EMBL" id="JAZHYN010000012">
    <property type="protein sequence ID" value="MEF3366078.1"/>
    <property type="molecule type" value="Genomic_DNA"/>
</dbReference>
<dbReference type="InterPro" id="IPR051673">
    <property type="entry name" value="SSDNA_exonuclease_RecJ"/>
</dbReference>
<organism evidence="10 11">
    <name type="scientific">Methylocystis borbori</name>
    <dbReference type="NCBI Taxonomy" id="3118750"/>
    <lineage>
        <taxon>Bacteria</taxon>
        <taxon>Pseudomonadati</taxon>
        <taxon>Pseudomonadota</taxon>
        <taxon>Alphaproteobacteria</taxon>
        <taxon>Hyphomicrobiales</taxon>
        <taxon>Methylocystaceae</taxon>
        <taxon>Methylocystis</taxon>
    </lineage>
</organism>
<reference evidence="10 11" key="1">
    <citation type="submission" date="2024-02" db="EMBL/GenBank/DDBJ databases">
        <authorList>
            <person name="Grouzdev D."/>
        </authorList>
    </citation>
    <scope>NUCLEOTIDE SEQUENCE [LARGE SCALE GENOMIC DNA]</scope>
    <source>
        <strain evidence="10 11">9N</strain>
    </source>
</reference>
<protein>
    <recommendedName>
        <fullName evidence="2">Single-stranded-DNA-specific exonuclease RecJ</fullName>
    </recommendedName>
</protein>
<evidence type="ECO:0000256" key="3">
    <source>
        <dbReference type="ARBA" id="ARBA00022722"/>
    </source>
</evidence>
<dbReference type="Proteomes" id="UP001350748">
    <property type="component" value="Unassembled WGS sequence"/>
</dbReference>
<dbReference type="Gene3D" id="3.10.310.30">
    <property type="match status" value="1"/>
</dbReference>
<keyword evidence="6" id="KW-0175">Coiled coil</keyword>
<dbReference type="Pfam" id="PF02272">
    <property type="entry name" value="DHHA1"/>
    <property type="match status" value="1"/>
</dbReference>
<dbReference type="InterPro" id="IPR004610">
    <property type="entry name" value="RecJ"/>
</dbReference>
<dbReference type="NCBIfam" id="TIGR00644">
    <property type="entry name" value="recJ"/>
    <property type="match status" value="1"/>
</dbReference>
<dbReference type="Pfam" id="PF01368">
    <property type="entry name" value="DHH"/>
    <property type="match status" value="1"/>
</dbReference>
<evidence type="ECO:0000313" key="10">
    <source>
        <dbReference type="EMBL" id="MEF3366078.1"/>
    </source>
</evidence>
<keyword evidence="5 10" id="KW-0269">Exonuclease</keyword>
<feature type="domain" description="DDH" evidence="7">
    <location>
        <begin position="97"/>
        <end position="223"/>
    </location>
</feature>
<evidence type="ECO:0000256" key="1">
    <source>
        <dbReference type="ARBA" id="ARBA00005915"/>
    </source>
</evidence>
<feature type="domain" description="DHHA1" evidence="8">
    <location>
        <begin position="377"/>
        <end position="471"/>
    </location>
</feature>
<dbReference type="GO" id="GO:0004527">
    <property type="term" value="F:exonuclease activity"/>
    <property type="evidence" value="ECO:0007669"/>
    <property type="project" value="UniProtKB-KW"/>
</dbReference>
<evidence type="ECO:0000256" key="5">
    <source>
        <dbReference type="ARBA" id="ARBA00022839"/>
    </source>
</evidence>
<dbReference type="RefSeq" id="WP_332081047.1">
    <property type="nucleotide sequence ID" value="NZ_JAZHYN010000012.1"/>
</dbReference>
<dbReference type="PANTHER" id="PTHR30255">
    <property type="entry name" value="SINGLE-STRANDED-DNA-SPECIFIC EXONUCLEASE RECJ"/>
    <property type="match status" value="1"/>
</dbReference>
<dbReference type="InterPro" id="IPR041122">
    <property type="entry name" value="RecJ_OB"/>
</dbReference>
<comment type="similarity">
    <text evidence="1">Belongs to the RecJ family.</text>
</comment>
<feature type="domain" description="RecJ OB" evidence="9">
    <location>
        <begin position="484"/>
        <end position="593"/>
    </location>
</feature>
<accession>A0ABU7XFD1</accession>
<evidence type="ECO:0000259" key="7">
    <source>
        <dbReference type="Pfam" id="PF01368"/>
    </source>
</evidence>
<keyword evidence="3" id="KW-0540">Nuclease</keyword>
<dbReference type="InterPro" id="IPR003156">
    <property type="entry name" value="DHHA1_dom"/>
</dbReference>
<dbReference type="SUPFAM" id="SSF64182">
    <property type="entry name" value="DHH phosphoesterases"/>
    <property type="match status" value="1"/>
</dbReference>
<dbReference type="PANTHER" id="PTHR30255:SF2">
    <property type="entry name" value="SINGLE-STRANDED-DNA-SPECIFIC EXONUCLEASE RECJ"/>
    <property type="match status" value="1"/>
</dbReference>
<evidence type="ECO:0000256" key="2">
    <source>
        <dbReference type="ARBA" id="ARBA00019841"/>
    </source>
</evidence>
<comment type="caution">
    <text evidence="10">The sequence shown here is derived from an EMBL/GenBank/DDBJ whole genome shotgun (WGS) entry which is preliminary data.</text>
</comment>
<sequence length="598" mass="63084">MSDSNISAFLGVERSVLGRRWRARLDAAGEAQALALTQTHGLDDFLARVIAGRGVTVADAASFLDPKLRDLMPDPSALRDMDAAVERLAHAIESGEQVAIFGDYDVDGACSSALLVDFWRAAGAPEPLLHIPDRIVEGYGPNVEAVRNLAARGAKLLVTTDCGTTSHEAISVARALGLDAIVLDHHQAPELLPDAIVVNPNRQDDLSGQGALCAAGVVFFALVGLARALRQRGWWTDARPAPDLLAAVDLVALATVADVAPLARLNRAFVARGLAVMRGRGRLGLAALMDAARMDGPLRAYHLGFMLGPRINAGGRIGDAGLGARLLTLSDSVEARRIAEALDRLNAERQALEKETLEIAVAEAERQFAKTNRMACLVVEGADWHPGVVGLIASRLKDRFNIPAFAIAFNKEIGTGSGRSLSGVDLGSAVRRAVDQGLALKGGGHAAAAGVTVARERVDDLRAFLNDALEESVEAARRDDALVVDAALTGRGVSLDLVRRLEQAGPFGQGNPEPLFALPQQRIAYASVVGSDHVRARLRSGDGAAIDAIAFRAANSPLGAALLRGQDRPLHVAARLSSSVYRGAERVETRIVDIAPVA</sequence>
<evidence type="ECO:0000256" key="6">
    <source>
        <dbReference type="SAM" id="Coils"/>
    </source>
</evidence>
<dbReference type="InterPro" id="IPR001667">
    <property type="entry name" value="DDH_dom"/>
</dbReference>
<dbReference type="InterPro" id="IPR038763">
    <property type="entry name" value="DHH_sf"/>
</dbReference>
<evidence type="ECO:0000259" key="9">
    <source>
        <dbReference type="Pfam" id="PF17768"/>
    </source>
</evidence>
<feature type="coiled-coil region" evidence="6">
    <location>
        <begin position="335"/>
        <end position="374"/>
    </location>
</feature>
<keyword evidence="11" id="KW-1185">Reference proteome</keyword>
<name>A0ABU7XFD1_9HYPH</name>
<evidence type="ECO:0000259" key="8">
    <source>
        <dbReference type="Pfam" id="PF02272"/>
    </source>
</evidence>
<proteinExistence type="inferred from homology"/>
<dbReference type="Pfam" id="PF17768">
    <property type="entry name" value="RecJ_OB"/>
    <property type="match status" value="1"/>
</dbReference>